<organism evidence="1 2">
    <name type="scientific">Adhaeribacter soli</name>
    <dbReference type="NCBI Taxonomy" id="2607655"/>
    <lineage>
        <taxon>Bacteria</taxon>
        <taxon>Pseudomonadati</taxon>
        <taxon>Bacteroidota</taxon>
        <taxon>Cytophagia</taxon>
        <taxon>Cytophagales</taxon>
        <taxon>Hymenobacteraceae</taxon>
        <taxon>Adhaeribacter</taxon>
    </lineage>
</organism>
<dbReference type="Proteomes" id="UP000326570">
    <property type="component" value="Unassembled WGS sequence"/>
</dbReference>
<accession>A0A5N1IMP5</accession>
<evidence type="ECO:0000313" key="2">
    <source>
        <dbReference type="Proteomes" id="UP000326570"/>
    </source>
</evidence>
<sequence length="231" mass="26266">MFLGTLFLFVSGQQANAQRPLDFEMKWKNGILVLTNGDTIRGAASITLPHDLVVITSADSTVTSAIPANIRSLEVSDEQMKVTYRLANGPIQQRRIYKTFIWDRDNAYSNFRSPALFVMLVSGKHSLLLREERYERAPGQGRNLGASAVGAVGGVMAEQVTRMAMNQFNLTEKFYLLSPNQELKWLRQPKKDLLAYFPEKKKEIMQFATQNNLSFTKPEHLARIVEFCNRF</sequence>
<dbReference type="EMBL" id="VTWT01000010">
    <property type="protein sequence ID" value="KAA9326014.1"/>
    <property type="molecule type" value="Genomic_DNA"/>
</dbReference>
<keyword evidence="2" id="KW-1185">Reference proteome</keyword>
<evidence type="ECO:0000313" key="1">
    <source>
        <dbReference type="EMBL" id="KAA9326014.1"/>
    </source>
</evidence>
<comment type="caution">
    <text evidence="1">The sequence shown here is derived from an EMBL/GenBank/DDBJ whole genome shotgun (WGS) entry which is preliminary data.</text>
</comment>
<reference evidence="1 2" key="1">
    <citation type="submission" date="2019-09" db="EMBL/GenBank/DDBJ databases">
        <title>Genome sequence of Adhaeribacter sp. M2.</title>
        <authorList>
            <person name="Srinivasan S."/>
        </authorList>
    </citation>
    <scope>NUCLEOTIDE SEQUENCE [LARGE SCALE GENOMIC DNA]</scope>
    <source>
        <strain evidence="1 2">M2</strain>
    </source>
</reference>
<gene>
    <name evidence="1" type="ORF">F0P94_16485</name>
</gene>
<dbReference type="AlphaFoldDB" id="A0A5N1IMP5"/>
<protein>
    <submittedName>
        <fullName evidence="1">Uncharacterized protein</fullName>
    </submittedName>
</protein>
<name>A0A5N1IMP5_9BACT</name>
<proteinExistence type="predicted"/>